<keyword evidence="5 8" id="KW-0732">Signal</keyword>
<keyword evidence="6" id="KW-0472">Membrane</keyword>
<feature type="signal peptide" evidence="8">
    <location>
        <begin position="1"/>
        <end position="20"/>
    </location>
</feature>
<reference evidence="9 10" key="1">
    <citation type="submission" date="2021-07" db="EMBL/GenBank/DDBJ databases">
        <title>Genomic diversity and antimicrobial resistance of Prevotella spp. isolated from chronic lung disease airways.</title>
        <authorList>
            <person name="Webb K.A."/>
            <person name="Olagoke O.S."/>
            <person name="Baird T."/>
            <person name="Neill J."/>
            <person name="Pham A."/>
            <person name="Wells T.J."/>
            <person name="Ramsay K.A."/>
            <person name="Bell S.C."/>
            <person name="Sarovich D.S."/>
            <person name="Price E.P."/>
        </authorList>
    </citation>
    <scope>NUCLEOTIDE SEQUENCE [LARGE SCALE GENOMIC DNA]</scope>
    <source>
        <strain evidence="9 10">SCHI0011.S.12</strain>
    </source>
</reference>
<evidence type="ECO:0000256" key="7">
    <source>
        <dbReference type="ARBA" id="ARBA00023237"/>
    </source>
</evidence>
<evidence type="ECO:0000256" key="6">
    <source>
        <dbReference type="ARBA" id="ARBA00023136"/>
    </source>
</evidence>
<gene>
    <name evidence="9" type="ORF">KZO38_00760</name>
</gene>
<keyword evidence="10" id="KW-1185">Reference proteome</keyword>
<evidence type="ECO:0000256" key="8">
    <source>
        <dbReference type="SAM" id="SignalP"/>
    </source>
</evidence>
<evidence type="ECO:0000256" key="2">
    <source>
        <dbReference type="ARBA" id="ARBA00008163"/>
    </source>
</evidence>
<accession>A0ABS6YAT6</accession>
<dbReference type="RefSeq" id="WP_219408187.1">
    <property type="nucleotide sequence ID" value="NZ_CALBAQ010000011.1"/>
</dbReference>
<evidence type="ECO:0000256" key="5">
    <source>
        <dbReference type="ARBA" id="ARBA00022729"/>
    </source>
</evidence>
<keyword evidence="9" id="KW-0675">Receptor</keyword>
<evidence type="ECO:0000313" key="10">
    <source>
        <dbReference type="Proteomes" id="UP000788426"/>
    </source>
</evidence>
<keyword evidence="7" id="KW-0998">Cell outer membrane</keyword>
<keyword evidence="4" id="KW-0812">Transmembrane</keyword>
<protein>
    <submittedName>
        <fullName evidence="9">Hemin receptor</fullName>
    </submittedName>
</protein>
<feature type="chain" id="PRO_5046308214" evidence="8">
    <location>
        <begin position="21"/>
        <end position="544"/>
    </location>
</feature>
<evidence type="ECO:0000256" key="3">
    <source>
        <dbReference type="ARBA" id="ARBA00022452"/>
    </source>
</evidence>
<dbReference type="EMBL" id="JAHXCT010000001">
    <property type="protein sequence ID" value="MBW4768301.1"/>
    <property type="molecule type" value="Genomic_DNA"/>
</dbReference>
<evidence type="ECO:0000313" key="9">
    <source>
        <dbReference type="EMBL" id="MBW4768301.1"/>
    </source>
</evidence>
<comment type="subcellular location">
    <subcellularLocation>
        <location evidence="1">Cell outer membrane</location>
        <topology evidence="1">Multi-pass membrane protein</topology>
    </subcellularLocation>
</comment>
<evidence type="ECO:0000256" key="1">
    <source>
        <dbReference type="ARBA" id="ARBA00004571"/>
    </source>
</evidence>
<proteinExistence type="inferred from homology"/>
<dbReference type="InterPro" id="IPR005017">
    <property type="entry name" value="OMPP1/FadL/TodX"/>
</dbReference>
<name>A0ABS6YAT6_9BACT</name>
<comment type="caution">
    <text evidence="9">The sequence shown here is derived from an EMBL/GenBank/DDBJ whole genome shotgun (WGS) entry which is preliminary data.</text>
</comment>
<keyword evidence="3" id="KW-1134">Transmembrane beta strand</keyword>
<comment type="similarity">
    <text evidence="2">Belongs to the OmpP1/FadL family.</text>
</comment>
<evidence type="ECO:0000256" key="4">
    <source>
        <dbReference type="ARBA" id="ARBA00022692"/>
    </source>
</evidence>
<sequence>MKKKCFFLAAMSVLTLPMLAQETYENTKLIDNDLNGTARYVGMGGAMDALGADLTTMGTNPAGMGLYRSSAIAVSGGLLSQSGAKAINGASTSHFSLDQIGGVYSMRSSNNSIMNIGINYRKTKNFNHILSAANSLSGSSQNKLSYAKAIGGKDANGLSTWNLKEENSRFRGTAPFTSQLDNLYYNTLVVDPITRNVGYNEADAFDMNRVNKGYIGEFDFNLSGNLNDRVYLGVTFGLKDVHYDGESVYRETLNSVSSSAVGDVYVNDFRKITGTGFDIKAGVILRPFENSPFRVGLSVASPTWYDLTASNETRLVNNTSVAGLAKDANSSAAYSYKVYTPWKFGLSLGHTIGKNVALGAVYEYSDYSSLDSRTNDDGAYYDIYTDSYYTSSHSDEAMNTHTKQTLKGVSTLKLGAEVKVSPEVSLRAGYNYVSSLYNKNGFKNGGLDSYGSNYSSATDYVNWGATNRLTLGVGYAVKKFTVDLAYQYSGTKGDFYPFMGFDVDRYYKDSATNKIVSEHISGGTTLTKVTDNRHQVLLTLGYRF</sequence>
<dbReference type="PANTHER" id="PTHR35093:SF8">
    <property type="entry name" value="OUTER MEMBRANE PROTEIN NMB0088-RELATED"/>
    <property type="match status" value="1"/>
</dbReference>
<dbReference type="Proteomes" id="UP000788426">
    <property type="component" value="Unassembled WGS sequence"/>
</dbReference>
<organism evidence="9 10">
    <name type="scientific">Hoylesella nanceiensis</name>
    <dbReference type="NCBI Taxonomy" id="425941"/>
    <lineage>
        <taxon>Bacteria</taxon>
        <taxon>Pseudomonadati</taxon>
        <taxon>Bacteroidota</taxon>
        <taxon>Bacteroidia</taxon>
        <taxon>Bacteroidales</taxon>
        <taxon>Prevotellaceae</taxon>
        <taxon>Hoylesella</taxon>
    </lineage>
</organism>
<dbReference type="PANTHER" id="PTHR35093">
    <property type="entry name" value="OUTER MEMBRANE PROTEIN NMB0088-RELATED"/>
    <property type="match status" value="1"/>
</dbReference>